<dbReference type="InterPro" id="IPR008284">
    <property type="entry name" value="MoCF_biosynth_CS"/>
</dbReference>
<comment type="function">
    <text evidence="5">May be involved in the biosynthesis of molybdopterin.</text>
</comment>
<dbReference type="PANTHER" id="PTHR43232:SF2">
    <property type="entry name" value="MOLYBDENUM COFACTOR BIOSYNTHESIS PROTEIN B"/>
    <property type="match status" value="1"/>
</dbReference>
<dbReference type="InterPro" id="IPR036425">
    <property type="entry name" value="MoaB/Mog-like_dom_sf"/>
</dbReference>
<proteinExistence type="inferred from homology"/>
<keyword evidence="9" id="KW-1185">Reference proteome</keyword>
<dbReference type="KEGG" id="pcor:KS4_21740"/>
<evidence type="ECO:0000259" key="7">
    <source>
        <dbReference type="SMART" id="SM00852"/>
    </source>
</evidence>
<accession>A0A517YVB0</accession>
<dbReference type="UniPathway" id="UPA00344"/>
<evidence type="ECO:0000256" key="6">
    <source>
        <dbReference type="SAM" id="MobiDB-lite"/>
    </source>
</evidence>
<dbReference type="RefSeq" id="WP_145077694.1">
    <property type="nucleotide sequence ID" value="NZ_CP036425.1"/>
</dbReference>
<evidence type="ECO:0000256" key="4">
    <source>
        <dbReference type="ARBA" id="ARBA00023150"/>
    </source>
</evidence>
<dbReference type="SUPFAM" id="SSF53218">
    <property type="entry name" value="Molybdenum cofactor biosynthesis proteins"/>
    <property type="match status" value="2"/>
</dbReference>
<organism evidence="8 9">
    <name type="scientific">Poriferisphaera corsica</name>
    <dbReference type="NCBI Taxonomy" id="2528020"/>
    <lineage>
        <taxon>Bacteria</taxon>
        <taxon>Pseudomonadati</taxon>
        <taxon>Planctomycetota</taxon>
        <taxon>Phycisphaerae</taxon>
        <taxon>Phycisphaerales</taxon>
        <taxon>Phycisphaeraceae</taxon>
        <taxon>Poriferisphaera</taxon>
    </lineage>
</organism>
<dbReference type="CDD" id="cd00886">
    <property type="entry name" value="MogA_MoaB"/>
    <property type="match status" value="1"/>
</dbReference>
<dbReference type="EMBL" id="CP036425">
    <property type="protein sequence ID" value="QDU34112.1"/>
    <property type="molecule type" value="Genomic_DNA"/>
</dbReference>
<dbReference type="Gene3D" id="3.40.980.10">
    <property type="entry name" value="MoaB/Mog-like domain"/>
    <property type="match status" value="1"/>
</dbReference>
<dbReference type="PROSITE" id="PS01078">
    <property type="entry name" value="MOCF_BIOSYNTHESIS_1"/>
    <property type="match status" value="1"/>
</dbReference>
<dbReference type="AlphaFoldDB" id="A0A517YVB0"/>
<dbReference type="OrthoDB" id="9784492at2"/>
<comment type="pathway">
    <text evidence="1 5">Cofactor biosynthesis; molybdopterin biosynthesis.</text>
</comment>
<evidence type="ECO:0000256" key="1">
    <source>
        <dbReference type="ARBA" id="ARBA00005046"/>
    </source>
</evidence>
<dbReference type="Pfam" id="PF00994">
    <property type="entry name" value="MoCF_biosynth"/>
    <property type="match status" value="2"/>
</dbReference>
<gene>
    <name evidence="8" type="primary">moaB</name>
    <name evidence="8" type="ORF">KS4_21740</name>
</gene>
<sequence length="205" mass="22187">MNSDHKTQSREYRANCAVLTVSDTRTESDDRSGQLIMEMLEQSGHSVKGYAIVKDNPADVEDQLLDWLRSSKTPVLPLDKSGKPAGDAGSGNGGMGSAIPSKAQAEINVIITTGGTGIARRDRTVEVVSRLLQKELEGFGELFRMLSYKEVGASAMLSRAVAGLACSAGHETFIFSMPGSVNAVRLGMEKLILPELPHLLWERQR</sequence>
<dbReference type="GO" id="GO:0006777">
    <property type="term" value="P:Mo-molybdopterin cofactor biosynthetic process"/>
    <property type="evidence" value="ECO:0007669"/>
    <property type="project" value="UniProtKB-UniRule"/>
</dbReference>
<dbReference type="PIRSF" id="PIRSF006443">
    <property type="entry name" value="MoaB"/>
    <property type="match status" value="1"/>
</dbReference>
<dbReference type="InterPro" id="IPR012245">
    <property type="entry name" value="MoaB"/>
</dbReference>
<dbReference type="Proteomes" id="UP000317369">
    <property type="component" value="Chromosome"/>
</dbReference>
<dbReference type="PANTHER" id="PTHR43232">
    <property type="entry name" value="MOLYBDENUM COFACTOR BIOSYNTHESIS PROTEIN B"/>
    <property type="match status" value="1"/>
</dbReference>
<comment type="similarity">
    <text evidence="2 5">Belongs to the MoaB/Mog family.</text>
</comment>
<protein>
    <recommendedName>
        <fullName evidence="3 5">Molybdenum cofactor biosynthesis protein B</fullName>
    </recommendedName>
</protein>
<reference evidence="8 9" key="1">
    <citation type="submission" date="2019-02" db="EMBL/GenBank/DDBJ databases">
        <title>Deep-cultivation of Planctomycetes and their phenomic and genomic characterization uncovers novel biology.</title>
        <authorList>
            <person name="Wiegand S."/>
            <person name="Jogler M."/>
            <person name="Boedeker C."/>
            <person name="Pinto D."/>
            <person name="Vollmers J."/>
            <person name="Rivas-Marin E."/>
            <person name="Kohn T."/>
            <person name="Peeters S.H."/>
            <person name="Heuer A."/>
            <person name="Rast P."/>
            <person name="Oberbeckmann S."/>
            <person name="Bunk B."/>
            <person name="Jeske O."/>
            <person name="Meyerdierks A."/>
            <person name="Storesund J.E."/>
            <person name="Kallscheuer N."/>
            <person name="Luecker S."/>
            <person name="Lage O.M."/>
            <person name="Pohl T."/>
            <person name="Merkel B.J."/>
            <person name="Hornburger P."/>
            <person name="Mueller R.-W."/>
            <person name="Bruemmer F."/>
            <person name="Labrenz M."/>
            <person name="Spormann A.M."/>
            <person name="Op den Camp H."/>
            <person name="Overmann J."/>
            <person name="Amann R."/>
            <person name="Jetten M.S.M."/>
            <person name="Mascher T."/>
            <person name="Medema M.H."/>
            <person name="Devos D.P."/>
            <person name="Kaster A.-K."/>
            <person name="Ovreas L."/>
            <person name="Rohde M."/>
            <person name="Galperin M.Y."/>
            <person name="Jogler C."/>
        </authorList>
    </citation>
    <scope>NUCLEOTIDE SEQUENCE [LARGE SCALE GENOMIC DNA]</scope>
    <source>
        <strain evidence="8 9">KS4</strain>
    </source>
</reference>
<evidence type="ECO:0000256" key="2">
    <source>
        <dbReference type="ARBA" id="ARBA00006112"/>
    </source>
</evidence>
<name>A0A517YVB0_9BACT</name>
<feature type="domain" description="MoaB/Mog" evidence="7">
    <location>
        <begin position="17"/>
        <end position="199"/>
    </location>
</feature>
<evidence type="ECO:0000313" key="9">
    <source>
        <dbReference type="Proteomes" id="UP000317369"/>
    </source>
</evidence>
<feature type="region of interest" description="Disordered" evidence="6">
    <location>
        <begin position="76"/>
        <end position="98"/>
    </location>
</feature>
<evidence type="ECO:0000313" key="8">
    <source>
        <dbReference type="EMBL" id="QDU34112.1"/>
    </source>
</evidence>
<evidence type="ECO:0000256" key="5">
    <source>
        <dbReference type="PIRNR" id="PIRNR006443"/>
    </source>
</evidence>
<keyword evidence="4 5" id="KW-0501">Molybdenum cofactor biosynthesis</keyword>
<dbReference type="GO" id="GO:0005829">
    <property type="term" value="C:cytosol"/>
    <property type="evidence" value="ECO:0007669"/>
    <property type="project" value="TreeGrafter"/>
</dbReference>
<dbReference type="InterPro" id="IPR001453">
    <property type="entry name" value="MoaB/Mog_dom"/>
</dbReference>
<evidence type="ECO:0000256" key="3">
    <source>
        <dbReference type="ARBA" id="ARBA00015262"/>
    </source>
</evidence>
<dbReference type="SMART" id="SM00852">
    <property type="entry name" value="MoCF_biosynth"/>
    <property type="match status" value="1"/>
</dbReference>